<feature type="transmembrane region" description="Helical" evidence="1">
    <location>
        <begin position="63"/>
        <end position="85"/>
    </location>
</feature>
<sequence length="360" mass="37717">MTIARIAGNAGARNAALDGLRGLAALAVAVGHCNLAVTGLDLWGRTVRDLAGMSAEAVGLRLLYLVAPSDAAVTLFFVLSGHVLWESFLRGRPGPAEGPDYLVGRAYRLLPVAIASALPLGLILNASAGELVANMLLLSTSMNGVLWSLQTEVLCSLALFGAWLLAGDSRARLVALLLSVLVAAPAFRGSNLFLFFPAFLLGALVGACPGRIWARRSTLVAGLALLTLASFVLSHGAVARPFEMLGAAVVIACLRARPPALLCARPILFLGAVSYPFYLCHTTGLELAVRLEPALGLADPVARVAVLALLSIPVALALAWFLHVAVERPAMRVRPRLRQGRAAAPPSYEHAPDRAPVAET</sequence>
<dbReference type="InterPro" id="IPR050879">
    <property type="entry name" value="Acyltransferase_3"/>
</dbReference>
<feature type="transmembrane region" description="Helical" evidence="1">
    <location>
        <begin position="144"/>
        <end position="164"/>
    </location>
</feature>
<accession>A0AAV4ZUW9</accession>
<keyword evidence="1" id="KW-0812">Transmembrane</keyword>
<evidence type="ECO:0000259" key="2">
    <source>
        <dbReference type="Pfam" id="PF01757"/>
    </source>
</evidence>
<evidence type="ECO:0000313" key="3">
    <source>
        <dbReference type="EMBL" id="GJD91810.1"/>
    </source>
</evidence>
<feature type="domain" description="Acyltransferase 3" evidence="2">
    <location>
        <begin position="14"/>
        <end position="320"/>
    </location>
</feature>
<dbReference type="PANTHER" id="PTHR23028:SF53">
    <property type="entry name" value="ACYL_TRANSF_3 DOMAIN-CONTAINING PROTEIN"/>
    <property type="match status" value="1"/>
</dbReference>
<dbReference type="GO" id="GO:0009103">
    <property type="term" value="P:lipopolysaccharide biosynthetic process"/>
    <property type="evidence" value="ECO:0007669"/>
    <property type="project" value="TreeGrafter"/>
</dbReference>
<evidence type="ECO:0000256" key="1">
    <source>
        <dbReference type="SAM" id="Phobius"/>
    </source>
</evidence>
<name>A0AAV4ZUW9_9HYPH</name>
<dbReference type="Proteomes" id="UP001055247">
    <property type="component" value="Unassembled WGS sequence"/>
</dbReference>
<feature type="transmembrane region" description="Helical" evidence="1">
    <location>
        <begin position="193"/>
        <end position="212"/>
    </location>
</feature>
<gene>
    <name evidence="3" type="ORF">BHAOGJBA_5363</name>
</gene>
<feature type="transmembrane region" description="Helical" evidence="1">
    <location>
        <begin position="171"/>
        <end position="187"/>
    </location>
</feature>
<dbReference type="InterPro" id="IPR002656">
    <property type="entry name" value="Acyl_transf_3_dom"/>
</dbReference>
<feature type="transmembrane region" description="Helical" evidence="1">
    <location>
        <begin position="23"/>
        <end position="43"/>
    </location>
</feature>
<comment type="caution">
    <text evidence="3">The sequence shown here is derived from an EMBL/GenBank/DDBJ whole genome shotgun (WGS) entry which is preliminary data.</text>
</comment>
<reference evidence="3" key="1">
    <citation type="journal article" date="2016" name="Front. Microbiol.">
        <title>Genome Sequence of the Piezophilic, Mesophilic Sulfate-Reducing Bacterium Desulfovibrio indicus J2T.</title>
        <authorList>
            <person name="Cao J."/>
            <person name="Maignien L."/>
            <person name="Shao Z."/>
            <person name="Alain K."/>
            <person name="Jebbar M."/>
        </authorList>
    </citation>
    <scope>NUCLEOTIDE SEQUENCE</scope>
    <source>
        <strain evidence="3">DSM 16372</strain>
    </source>
</reference>
<reference evidence="3" key="2">
    <citation type="submission" date="2021-08" db="EMBL/GenBank/DDBJ databases">
        <authorList>
            <person name="Tani A."/>
            <person name="Ola A."/>
            <person name="Ogura Y."/>
            <person name="Katsura K."/>
            <person name="Hayashi T."/>
        </authorList>
    </citation>
    <scope>NUCLEOTIDE SEQUENCE</scope>
    <source>
        <strain evidence="3">DSM 16372</strain>
    </source>
</reference>
<dbReference type="Pfam" id="PF01757">
    <property type="entry name" value="Acyl_transf_3"/>
    <property type="match status" value="1"/>
</dbReference>
<proteinExistence type="predicted"/>
<feature type="transmembrane region" description="Helical" evidence="1">
    <location>
        <begin position="106"/>
        <end position="124"/>
    </location>
</feature>
<dbReference type="PANTHER" id="PTHR23028">
    <property type="entry name" value="ACETYLTRANSFERASE"/>
    <property type="match status" value="1"/>
</dbReference>
<protein>
    <recommendedName>
        <fullName evidence="2">Acyltransferase 3 domain-containing protein</fullName>
    </recommendedName>
</protein>
<keyword evidence="1" id="KW-1133">Transmembrane helix</keyword>
<organism evidence="3 4">
    <name type="scientific">Methylobacterium hispanicum</name>
    <dbReference type="NCBI Taxonomy" id="270350"/>
    <lineage>
        <taxon>Bacteria</taxon>
        <taxon>Pseudomonadati</taxon>
        <taxon>Pseudomonadota</taxon>
        <taxon>Alphaproteobacteria</taxon>
        <taxon>Hyphomicrobiales</taxon>
        <taxon>Methylobacteriaceae</taxon>
        <taxon>Methylobacterium</taxon>
    </lineage>
</organism>
<dbReference type="GO" id="GO:0016020">
    <property type="term" value="C:membrane"/>
    <property type="evidence" value="ECO:0007669"/>
    <property type="project" value="TreeGrafter"/>
</dbReference>
<dbReference type="RefSeq" id="WP_066926233.1">
    <property type="nucleotide sequence ID" value="NZ_BPQO01000032.1"/>
</dbReference>
<dbReference type="EMBL" id="BPQO01000032">
    <property type="protein sequence ID" value="GJD91810.1"/>
    <property type="molecule type" value="Genomic_DNA"/>
</dbReference>
<dbReference type="GO" id="GO:0016747">
    <property type="term" value="F:acyltransferase activity, transferring groups other than amino-acyl groups"/>
    <property type="evidence" value="ECO:0007669"/>
    <property type="project" value="InterPro"/>
</dbReference>
<keyword evidence="4" id="KW-1185">Reference proteome</keyword>
<evidence type="ECO:0000313" key="4">
    <source>
        <dbReference type="Proteomes" id="UP001055247"/>
    </source>
</evidence>
<feature type="transmembrane region" description="Helical" evidence="1">
    <location>
        <begin position="219"/>
        <end position="238"/>
    </location>
</feature>
<feature type="transmembrane region" description="Helical" evidence="1">
    <location>
        <begin position="304"/>
        <end position="326"/>
    </location>
</feature>
<dbReference type="AlphaFoldDB" id="A0AAV4ZUW9"/>
<keyword evidence="1" id="KW-0472">Membrane</keyword>